<comment type="caution">
    <text evidence="2">The sequence shown here is derived from an EMBL/GenBank/DDBJ whole genome shotgun (WGS) entry which is preliminary data.</text>
</comment>
<feature type="transmembrane region" description="Helical" evidence="1">
    <location>
        <begin position="155"/>
        <end position="175"/>
    </location>
</feature>
<feature type="transmembrane region" description="Helical" evidence="1">
    <location>
        <begin position="462"/>
        <end position="487"/>
    </location>
</feature>
<dbReference type="Proteomes" id="UP000644727">
    <property type="component" value="Unassembled WGS sequence"/>
</dbReference>
<feature type="transmembrane region" description="Helical" evidence="1">
    <location>
        <begin position="337"/>
        <end position="359"/>
    </location>
</feature>
<feature type="transmembrane region" description="Helical" evidence="1">
    <location>
        <begin position="76"/>
        <end position="94"/>
    </location>
</feature>
<organism evidence="2 3">
    <name type="scientific">Brachybacterium epidermidis</name>
    <dbReference type="NCBI Taxonomy" id="2781983"/>
    <lineage>
        <taxon>Bacteria</taxon>
        <taxon>Bacillati</taxon>
        <taxon>Actinomycetota</taxon>
        <taxon>Actinomycetes</taxon>
        <taxon>Micrococcales</taxon>
        <taxon>Dermabacteraceae</taxon>
        <taxon>Brachybacterium</taxon>
    </lineage>
</organism>
<evidence type="ECO:0000313" key="3">
    <source>
        <dbReference type="Proteomes" id="UP000644727"/>
    </source>
</evidence>
<keyword evidence="1" id="KW-0472">Membrane</keyword>
<keyword evidence="1" id="KW-1133">Transmembrane helix</keyword>
<feature type="transmembrane region" description="Helical" evidence="1">
    <location>
        <begin position="33"/>
        <end position="56"/>
    </location>
</feature>
<feature type="transmembrane region" description="Helical" evidence="1">
    <location>
        <begin position="123"/>
        <end position="149"/>
    </location>
</feature>
<name>A0ABR9W0S2_9MICO</name>
<feature type="transmembrane region" description="Helical" evidence="1">
    <location>
        <begin position="380"/>
        <end position="406"/>
    </location>
</feature>
<feature type="transmembrane region" description="Helical" evidence="1">
    <location>
        <begin position="493"/>
        <end position="511"/>
    </location>
</feature>
<feature type="transmembrane region" description="Helical" evidence="1">
    <location>
        <begin position="418"/>
        <end position="441"/>
    </location>
</feature>
<protein>
    <recommendedName>
        <fullName evidence="4">ABC transporter permease</fullName>
    </recommendedName>
</protein>
<dbReference type="RefSeq" id="WP_193865458.1">
    <property type="nucleotide sequence ID" value="NZ_JADEYR010000004.1"/>
</dbReference>
<keyword evidence="1" id="KW-0812">Transmembrane</keyword>
<keyword evidence="3" id="KW-1185">Reference proteome</keyword>
<feature type="transmembrane region" description="Helical" evidence="1">
    <location>
        <begin position="219"/>
        <end position="241"/>
    </location>
</feature>
<accession>A0ABR9W0S2</accession>
<feature type="transmembrane region" description="Helical" evidence="1">
    <location>
        <begin position="313"/>
        <end position="331"/>
    </location>
</feature>
<dbReference type="EMBL" id="JADEYR010000004">
    <property type="protein sequence ID" value="MBE9403713.1"/>
    <property type="molecule type" value="Genomic_DNA"/>
</dbReference>
<evidence type="ECO:0000256" key="1">
    <source>
        <dbReference type="SAM" id="Phobius"/>
    </source>
</evidence>
<reference evidence="2 3" key="1">
    <citation type="submission" date="2020-10" db="EMBL/GenBank/DDBJ databases">
        <title>Draft genome and description of Brachybacterium epidermidis sp nov.</title>
        <authorList>
            <person name="Boxberger M."/>
            <person name="La Scola B."/>
        </authorList>
    </citation>
    <scope>NUCLEOTIDE SEQUENCE [LARGE SCALE GENOMIC DNA]</scope>
    <source>
        <strain evidence="2 3">Marseille-Q2903</strain>
    </source>
</reference>
<gene>
    <name evidence="2" type="ORF">IOE58_05785</name>
</gene>
<proteinExistence type="predicted"/>
<evidence type="ECO:0008006" key="4">
    <source>
        <dbReference type="Google" id="ProtNLM"/>
    </source>
</evidence>
<feature type="transmembrane region" description="Helical" evidence="1">
    <location>
        <begin position="187"/>
        <end position="207"/>
    </location>
</feature>
<sequence>MSSAVDKREQRASLEAIRSIWASRRGARSRTDIAYLVYLVVLSIAVLVIPVLRAIGMGLARPDVVPVLLADAAPRTATAVALMAAAALLLVGAVRGPALLAPFFTTTLAAGPIRRRAVLWRPFVRSVLVPVTGCTTVAALIGITLLTVGRTDLQAAAWFLLASVGTGLLQGACWFLGELLRGTPRRILAVVLALLGVLCAAVPVPIGPGAAYPLAGGDSAAWAIGLIAIGTLAVAACVPGLDRLRGAVLLEQAMRWETASTSATTGDLTAAAGTFRARASTGRRLPAIGGGPMVLLYARRDAVAWLRTPERSVIGVLGAGLSACALGWGLLGTGPLAWTAIAVGTLGAWAASSSFVDGIRHAVHTLGAPALLGQSAAVQAVLHFLAPTLLLGAVGALGGVVSLWSTGAAVGSDGGGGAAVPAAVLVPVALAPVLVALRVHAAAKGPMPLQLATPMPTAQGDLSVFPMLVWQSDAILLALMAGGLLAVGGTMGALWLLLGVVLLVLGIVLMTRSRFRELRS</sequence>
<evidence type="ECO:0000313" key="2">
    <source>
        <dbReference type="EMBL" id="MBE9403713.1"/>
    </source>
</evidence>